<proteinExistence type="predicted"/>
<protein>
    <submittedName>
        <fullName evidence="3">Zinc finger protein 385B</fullName>
    </submittedName>
</protein>
<accession>A0A4Z2GH03</accession>
<dbReference type="AlphaFoldDB" id="A0A4Z2GH03"/>
<feature type="domain" description="U1-type" evidence="2">
    <location>
        <begin position="215"/>
        <end position="249"/>
    </location>
</feature>
<dbReference type="SMART" id="SM00451">
    <property type="entry name" value="ZnF_U1"/>
    <property type="match status" value="1"/>
</dbReference>
<dbReference type="InterPro" id="IPR036236">
    <property type="entry name" value="Znf_C2H2_sf"/>
</dbReference>
<dbReference type="OrthoDB" id="434647at2759"/>
<dbReference type="Gene3D" id="3.30.160.60">
    <property type="entry name" value="Classic Zinc Finger"/>
    <property type="match status" value="1"/>
</dbReference>
<organism evidence="3 4">
    <name type="scientific">Liparis tanakae</name>
    <name type="common">Tanaka's snailfish</name>
    <dbReference type="NCBI Taxonomy" id="230148"/>
    <lineage>
        <taxon>Eukaryota</taxon>
        <taxon>Metazoa</taxon>
        <taxon>Chordata</taxon>
        <taxon>Craniata</taxon>
        <taxon>Vertebrata</taxon>
        <taxon>Euteleostomi</taxon>
        <taxon>Actinopterygii</taxon>
        <taxon>Neopterygii</taxon>
        <taxon>Teleostei</taxon>
        <taxon>Neoteleostei</taxon>
        <taxon>Acanthomorphata</taxon>
        <taxon>Eupercaria</taxon>
        <taxon>Perciformes</taxon>
        <taxon>Cottioidei</taxon>
        <taxon>Cottales</taxon>
        <taxon>Liparidae</taxon>
        <taxon>Liparis</taxon>
    </lineage>
</organism>
<reference evidence="3 4" key="1">
    <citation type="submission" date="2019-03" db="EMBL/GenBank/DDBJ databases">
        <title>First draft genome of Liparis tanakae, snailfish: a comprehensive survey of snailfish specific genes.</title>
        <authorList>
            <person name="Kim W."/>
            <person name="Song I."/>
            <person name="Jeong J.-H."/>
            <person name="Kim D."/>
            <person name="Kim S."/>
            <person name="Ryu S."/>
            <person name="Song J.Y."/>
            <person name="Lee S.K."/>
        </authorList>
    </citation>
    <scope>NUCLEOTIDE SEQUENCE [LARGE SCALE GENOMIC DNA]</scope>
    <source>
        <tissue evidence="3">Muscle</tissue>
    </source>
</reference>
<dbReference type="Pfam" id="PF12874">
    <property type="entry name" value="zf-met"/>
    <property type="match status" value="1"/>
</dbReference>
<evidence type="ECO:0000259" key="2">
    <source>
        <dbReference type="SMART" id="SM00451"/>
    </source>
</evidence>
<gene>
    <name evidence="3" type="primary">Znf385b_2</name>
    <name evidence="3" type="ORF">EYF80_036999</name>
</gene>
<dbReference type="InterPro" id="IPR013087">
    <property type="entry name" value="Znf_C2H2_type"/>
</dbReference>
<evidence type="ECO:0000313" key="3">
    <source>
        <dbReference type="EMBL" id="TNN52766.1"/>
    </source>
</evidence>
<comment type="caution">
    <text evidence="3">The sequence shown here is derived from an EMBL/GenBank/DDBJ whole genome shotgun (WGS) entry which is preliminary data.</text>
</comment>
<evidence type="ECO:0000313" key="4">
    <source>
        <dbReference type="Proteomes" id="UP000314294"/>
    </source>
</evidence>
<dbReference type="EMBL" id="SRLO01000536">
    <property type="protein sequence ID" value="TNN52766.1"/>
    <property type="molecule type" value="Genomic_DNA"/>
</dbReference>
<name>A0A4Z2GH03_9TELE</name>
<dbReference type="InterPro" id="IPR003604">
    <property type="entry name" value="Matrin/U1-like-C_Znf_C2H2"/>
</dbReference>
<feature type="region of interest" description="Disordered" evidence="1">
    <location>
        <begin position="126"/>
        <end position="205"/>
    </location>
</feature>
<evidence type="ECO:0000256" key="1">
    <source>
        <dbReference type="SAM" id="MobiDB-lite"/>
    </source>
</evidence>
<keyword evidence="4" id="KW-1185">Reference proteome</keyword>
<dbReference type="Proteomes" id="UP000314294">
    <property type="component" value="Unassembled WGS sequence"/>
</dbReference>
<sequence>MPVELGSFTEIPAVMDGFPCAEGRRACGVERGARQTAGNRGHGRGWQSLLPSPSSPHPPALPLLPCGYPLTISCPASASRCVCVCGGSVGSCLSSHSFYLQPGTRHFRGKCETPRAMRDTLRHSVSPKWSATAPQDHHHSSDPATVQRMKRPFSPSLLPNGEPDRRGFGSGPGAQTDWEPGCDTLQDEGAVPDERSPGGALPSALCRPKRERKHRSYTMCEVCNIQLNSAAQAQIHYNGKSHQKRLKQISRGKAPSNTGCVPRCDGRFKTLVKKVGRRTGYESFPPHLAFTFAILRAPSLRAFRRAKLQQSDLLPAVSMGWSLEREKSRLLENRYERQANKGY</sequence>
<dbReference type="GO" id="GO:0003676">
    <property type="term" value="F:nucleic acid binding"/>
    <property type="evidence" value="ECO:0007669"/>
    <property type="project" value="InterPro"/>
</dbReference>
<dbReference type="GO" id="GO:0008270">
    <property type="term" value="F:zinc ion binding"/>
    <property type="evidence" value="ECO:0007669"/>
    <property type="project" value="InterPro"/>
</dbReference>
<feature type="region of interest" description="Disordered" evidence="1">
    <location>
        <begin position="34"/>
        <end position="55"/>
    </location>
</feature>
<dbReference type="SUPFAM" id="SSF57667">
    <property type="entry name" value="beta-beta-alpha zinc fingers"/>
    <property type="match status" value="1"/>
</dbReference>